<proteinExistence type="predicted"/>
<name>A0A6J2Y860_SITOR</name>
<feature type="compositionally biased region" description="Low complexity" evidence="1">
    <location>
        <begin position="169"/>
        <end position="185"/>
    </location>
</feature>
<evidence type="ECO:0000313" key="2">
    <source>
        <dbReference type="Proteomes" id="UP000504635"/>
    </source>
</evidence>
<organism evidence="2 3">
    <name type="scientific">Sitophilus oryzae</name>
    <name type="common">Rice weevil</name>
    <name type="synonym">Curculio oryzae</name>
    <dbReference type="NCBI Taxonomy" id="7048"/>
    <lineage>
        <taxon>Eukaryota</taxon>
        <taxon>Metazoa</taxon>
        <taxon>Ecdysozoa</taxon>
        <taxon>Arthropoda</taxon>
        <taxon>Hexapoda</taxon>
        <taxon>Insecta</taxon>
        <taxon>Pterygota</taxon>
        <taxon>Neoptera</taxon>
        <taxon>Endopterygota</taxon>
        <taxon>Coleoptera</taxon>
        <taxon>Polyphaga</taxon>
        <taxon>Cucujiformia</taxon>
        <taxon>Curculionidae</taxon>
        <taxon>Dryophthorinae</taxon>
        <taxon>Sitophilus</taxon>
    </lineage>
</organism>
<gene>
    <name evidence="3" type="primary">LOC115884778</name>
</gene>
<protein>
    <submittedName>
        <fullName evidence="3">Uncharacterized protein LOC115884778</fullName>
    </submittedName>
</protein>
<evidence type="ECO:0000313" key="3">
    <source>
        <dbReference type="RefSeq" id="XP_030759314.1"/>
    </source>
</evidence>
<keyword evidence="2" id="KW-1185">Reference proteome</keyword>
<evidence type="ECO:0000256" key="1">
    <source>
        <dbReference type="SAM" id="MobiDB-lite"/>
    </source>
</evidence>
<reference evidence="3" key="1">
    <citation type="submission" date="2025-08" db="UniProtKB">
        <authorList>
            <consortium name="RefSeq"/>
        </authorList>
    </citation>
    <scope>IDENTIFICATION</scope>
    <source>
        <tissue evidence="3">Gonads</tissue>
    </source>
</reference>
<accession>A0A6J2Y860</accession>
<dbReference type="GeneID" id="115884778"/>
<sequence length="224" mass="24786">MVFVCPTKEISENITELSSKIKKTLKDVENSMKIGVKPICLPCCVPMYDYPSEIKNNGKEDNNKNNYNFDPPQVMVCYREPYQKSKESHNGSHKEEGVIRLKTSKSRELRASILYTGCLCEKRNGLQDDCPRTGCHGSPECLTSPPSCGPSEFCDGKHLGKKNSYRHTNGNGSSNNKSNGNSHNNGGNGKPKARYKCFTATVDSPVLCYPPRQPCPCPNASSQQ</sequence>
<dbReference type="AlphaFoldDB" id="A0A6J2Y860"/>
<dbReference type="RefSeq" id="XP_030759314.1">
    <property type="nucleotide sequence ID" value="XM_030903454.1"/>
</dbReference>
<dbReference type="KEGG" id="soy:115884778"/>
<feature type="region of interest" description="Disordered" evidence="1">
    <location>
        <begin position="165"/>
        <end position="188"/>
    </location>
</feature>
<dbReference type="InParanoid" id="A0A6J2Y860"/>
<dbReference type="Proteomes" id="UP000504635">
    <property type="component" value="Unplaced"/>
</dbReference>
<dbReference type="OrthoDB" id="6611808at2759"/>